<keyword evidence="1" id="KW-0678">Repressor</keyword>
<dbReference type="CDD" id="cd01104">
    <property type="entry name" value="HTH_MlrA-CarA"/>
    <property type="match status" value="1"/>
</dbReference>
<dbReference type="SMART" id="SM00422">
    <property type="entry name" value="HTH_MERR"/>
    <property type="match status" value="1"/>
</dbReference>
<reference evidence="6 7" key="1">
    <citation type="journal article" date="2006" name="J. Bacteriol.">
        <title>Comparison of the genome sequence of the poultry pathogen Bordetella avium with those of B. bronchiseptica, B. pertussis, and B. parapertussis reveals extensive diversity in surface structures associated with host interaction.</title>
        <authorList>
            <person name="Sebaihia M."/>
            <person name="Preston A."/>
            <person name="Maskell D.J."/>
            <person name="Kuzmiak H."/>
            <person name="Connell T.D."/>
            <person name="King N.D."/>
            <person name="Orndorff P.E."/>
            <person name="Miyamoto D.M."/>
            <person name="Thomson N.R."/>
            <person name="Harris D."/>
            <person name="Goble A."/>
            <person name="Lord A."/>
            <person name="Murphy L."/>
            <person name="Quail M.A."/>
            <person name="Rutter S."/>
            <person name="Squares R."/>
            <person name="Squares S."/>
            <person name="Woodward J."/>
            <person name="Parkhill J."/>
            <person name="Temple L.M."/>
        </authorList>
    </citation>
    <scope>NUCLEOTIDE SEQUENCE [LARGE SCALE GENOMIC DNA]</scope>
    <source>
        <strain evidence="6 7">197N</strain>
    </source>
</reference>
<dbReference type="PROSITE" id="PS50937">
    <property type="entry name" value="HTH_MERR_2"/>
    <property type="match status" value="1"/>
</dbReference>
<evidence type="ECO:0000259" key="5">
    <source>
        <dbReference type="PROSITE" id="PS50937"/>
    </source>
</evidence>
<dbReference type="AlphaFoldDB" id="Q2L1P8"/>
<dbReference type="Proteomes" id="UP000001977">
    <property type="component" value="Chromosome"/>
</dbReference>
<proteinExistence type="predicted"/>
<dbReference type="Pfam" id="PF13411">
    <property type="entry name" value="MerR_1"/>
    <property type="match status" value="1"/>
</dbReference>
<name>Q2L1P8_BORA1</name>
<keyword evidence="7" id="KW-1185">Reference proteome</keyword>
<evidence type="ECO:0000256" key="4">
    <source>
        <dbReference type="ARBA" id="ARBA00023163"/>
    </source>
</evidence>
<feature type="domain" description="HTH merR-type" evidence="5">
    <location>
        <begin position="6"/>
        <end position="75"/>
    </location>
</feature>
<dbReference type="STRING" id="360910.BAV1599"/>
<accession>Q2L1P8</accession>
<sequence>VNSVRRYRSGEAAKLADMPAATLRIWEQRYGVVSPPTSASGQRQYSEADVQRLRLIKSLVDRGHTISAIAHLGLDQLKQLLNSAEAAPRHKPRGLNLYLIGFDLNALPELPDGLSCFPLTTLEDSFPAPNDRDASNCLIVRVEALHEDTVLAIAAAARRGDCARVLVVYAFGSRQASKLARMEKLDLKRAPQALLQAQDIISEYLGLIHPSPAPTRDPIRLRSPRRFDNETLVSLASHSTSLACECPRHLAELLLQISAFERYSDGCQARSPADARLHNYLGDAANQAAALFEDALAAVVEHEGWSLSDIKQGRG</sequence>
<dbReference type="PANTHER" id="PTHR30204">
    <property type="entry name" value="REDOX-CYCLING DRUG-SENSING TRANSCRIPTIONAL ACTIVATOR SOXR"/>
    <property type="match status" value="1"/>
</dbReference>
<evidence type="ECO:0000256" key="2">
    <source>
        <dbReference type="ARBA" id="ARBA00023015"/>
    </source>
</evidence>
<dbReference type="eggNOG" id="COG0789">
    <property type="taxonomic scope" value="Bacteria"/>
</dbReference>
<gene>
    <name evidence="6" type="ordered locus">BAV1599</name>
</gene>
<dbReference type="EMBL" id="AM167904">
    <property type="protein sequence ID" value="CAJ49209.1"/>
    <property type="molecule type" value="Genomic_DNA"/>
</dbReference>
<keyword evidence="3" id="KW-0238">DNA-binding</keyword>
<evidence type="ECO:0000256" key="3">
    <source>
        <dbReference type="ARBA" id="ARBA00023125"/>
    </source>
</evidence>
<dbReference type="InterPro" id="IPR000551">
    <property type="entry name" value="MerR-type_HTH_dom"/>
</dbReference>
<dbReference type="InterPro" id="IPR047057">
    <property type="entry name" value="MerR_fam"/>
</dbReference>
<dbReference type="GO" id="GO:0003700">
    <property type="term" value="F:DNA-binding transcription factor activity"/>
    <property type="evidence" value="ECO:0007669"/>
    <property type="project" value="InterPro"/>
</dbReference>
<protein>
    <submittedName>
        <fullName evidence="6">Transcriptional regulator</fullName>
    </submittedName>
</protein>
<keyword evidence="4" id="KW-0804">Transcription</keyword>
<dbReference type="KEGG" id="bav:BAV1599"/>
<feature type="non-terminal residue" evidence="6">
    <location>
        <position position="1"/>
    </location>
</feature>
<evidence type="ECO:0000256" key="1">
    <source>
        <dbReference type="ARBA" id="ARBA00022491"/>
    </source>
</evidence>
<dbReference type="GO" id="GO:0003677">
    <property type="term" value="F:DNA binding"/>
    <property type="evidence" value="ECO:0007669"/>
    <property type="project" value="UniProtKB-KW"/>
</dbReference>
<keyword evidence="2" id="KW-0805">Transcription regulation</keyword>
<evidence type="ECO:0000313" key="6">
    <source>
        <dbReference type="EMBL" id="CAJ49209.1"/>
    </source>
</evidence>
<dbReference type="SUPFAM" id="SSF46955">
    <property type="entry name" value="Putative DNA-binding domain"/>
    <property type="match status" value="1"/>
</dbReference>
<evidence type="ECO:0000313" key="7">
    <source>
        <dbReference type="Proteomes" id="UP000001977"/>
    </source>
</evidence>
<dbReference type="InterPro" id="IPR009061">
    <property type="entry name" value="DNA-bd_dom_put_sf"/>
</dbReference>
<dbReference type="HOGENOM" id="CLU_849093_0_0_4"/>
<dbReference type="Gene3D" id="1.10.1660.10">
    <property type="match status" value="1"/>
</dbReference>
<dbReference type="PANTHER" id="PTHR30204:SF69">
    <property type="entry name" value="MERR-FAMILY TRANSCRIPTIONAL REGULATOR"/>
    <property type="match status" value="1"/>
</dbReference>
<organism evidence="6 7">
    <name type="scientific">Bordetella avium (strain 197N)</name>
    <dbReference type="NCBI Taxonomy" id="360910"/>
    <lineage>
        <taxon>Bacteria</taxon>
        <taxon>Pseudomonadati</taxon>
        <taxon>Pseudomonadota</taxon>
        <taxon>Betaproteobacteria</taxon>
        <taxon>Burkholderiales</taxon>
        <taxon>Alcaligenaceae</taxon>
        <taxon>Bordetella</taxon>
    </lineage>
</organism>